<evidence type="ECO:0000313" key="2">
    <source>
        <dbReference type="EMBL" id="RUO68749.1"/>
    </source>
</evidence>
<protein>
    <submittedName>
        <fullName evidence="2">Pyrophosphohydrolase</fullName>
    </submittedName>
</protein>
<dbReference type="InterPro" id="IPR004518">
    <property type="entry name" value="MazG-like_dom"/>
</dbReference>
<keyword evidence="3" id="KW-1185">Reference proteome</keyword>
<feature type="domain" description="NTP pyrophosphohydrolase MazG-like" evidence="1">
    <location>
        <begin position="32"/>
        <end position="102"/>
    </location>
</feature>
<proteinExistence type="predicted"/>
<reference evidence="3" key="1">
    <citation type="journal article" date="2018" name="Front. Microbiol.">
        <title>Genome-Based Analysis Reveals the Taxonomy and Diversity of the Family Idiomarinaceae.</title>
        <authorList>
            <person name="Liu Y."/>
            <person name="Lai Q."/>
            <person name="Shao Z."/>
        </authorList>
    </citation>
    <scope>NUCLEOTIDE SEQUENCE [LARGE SCALE GENOMIC DNA]</scope>
    <source>
        <strain evidence="3">R22</strain>
    </source>
</reference>
<gene>
    <name evidence="2" type="ORF">CWI78_07470</name>
</gene>
<dbReference type="Gene3D" id="1.10.287.1080">
    <property type="entry name" value="MazG-like"/>
    <property type="match status" value="1"/>
</dbReference>
<dbReference type="OrthoDB" id="9791898at2"/>
<dbReference type="Pfam" id="PF03819">
    <property type="entry name" value="MazG"/>
    <property type="match status" value="1"/>
</dbReference>
<evidence type="ECO:0000259" key="1">
    <source>
        <dbReference type="Pfam" id="PF03819"/>
    </source>
</evidence>
<dbReference type="AlphaFoldDB" id="A0A432YYQ7"/>
<sequence length="108" mass="12510">MPTLKKQPTLADFQKYVTEIEEERGFSEQTVKDKCLLLGEEVGELFKAVRKVEGLAIDHQSEIGEVNDELADVFIYLCAIASRYNIDLERAFLAKEEKNKQRTWRESK</sequence>
<dbReference type="InterPro" id="IPR011411">
    <property type="entry name" value="MazG-related_YvdC"/>
</dbReference>
<organism evidence="2 3">
    <name type="scientific">Idiomarina ramblicola</name>
    <dbReference type="NCBI Taxonomy" id="263724"/>
    <lineage>
        <taxon>Bacteria</taxon>
        <taxon>Pseudomonadati</taxon>
        <taxon>Pseudomonadota</taxon>
        <taxon>Gammaproteobacteria</taxon>
        <taxon>Alteromonadales</taxon>
        <taxon>Idiomarinaceae</taxon>
        <taxon>Idiomarina</taxon>
    </lineage>
</organism>
<dbReference type="PIRSF" id="PIRSF036521">
    <property type="entry name" value="UCP036521_pph"/>
    <property type="match status" value="1"/>
</dbReference>
<dbReference type="PANTHER" id="PTHR42702:SF1">
    <property type="entry name" value="REGULATORY PROTEIN FOR BETA-LACTAMASE"/>
    <property type="match status" value="1"/>
</dbReference>
<dbReference type="CDD" id="cd11535">
    <property type="entry name" value="NTP-PPase_SsMazG"/>
    <property type="match status" value="1"/>
</dbReference>
<evidence type="ECO:0000313" key="3">
    <source>
        <dbReference type="Proteomes" id="UP000288058"/>
    </source>
</evidence>
<dbReference type="EMBL" id="PIQC01000005">
    <property type="protein sequence ID" value="RUO68749.1"/>
    <property type="molecule type" value="Genomic_DNA"/>
</dbReference>
<accession>A0A432YYQ7</accession>
<dbReference type="GO" id="GO:0016787">
    <property type="term" value="F:hydrolase activity"/>
    <property type="evidence" value="ECO:0007669"/>
    <property type="project" value="UniProtKB-KW"/>
</dbReference>
<dbReference type="PANTHER" id="PTHR42702">
    <property type="entry name" value="NUCLEOTIDE PYROPHOSPHOHYDROLASE"/>
    <property type="match status" value="1"/>
</dbReference>
<dbReference type="SUPFAM" id="SSF101386">
    <property type="entry name" value="all-alpha NTP pyrophosphatases"/>
    <property type="match status" value="1"/>
</dbReference>
<dbReference type="Proteomes" id="UP000288058">
    <property type="component" value="Unassembled WGS sequence"/>
</dbReference>
<name>A0A432YYQ7_9GAMM</name>
<dbReference type="RefSeq" id="WP_126781781.1">
    <property type="nucleotide sequence ID" value="NZ_PIQC01000005.1"/>
</dbReference>
<keyword evidence="2" id="KW-0378">Hydrolase</keyword>
<comment type="caution">
    <text evidence="2">The sequence shown here is derived from an EMBL/GenBank/DDBJ whole genome shotgun (WGS) entry which is preliminary data.</text>
</comment>